<evidence type="ECO:0000313" key="3">
    <source>
        <dbReference type="Proteomes" id="UP001139353"/>
    </source>
</evidence>
<keyword evidence="2" id="KW-0378">Hydrolase</keyword>
<proteinExistence type="predicted"/>
<feature type="domain" description="AB hydrolase-1" evidence="1">
    <location>
        <begin position="25"/>
        <end position="247"/>
    </location>
</feature>
<accession>A0A9X1YRA8</accession>
<gene>
    <name evidence="2" type="ORF">LPC04_15090</name>
</gene>
<dbReference type="SUPFAM" id="SSF53474">
    <property type="entry name" value="alpha/beta-Hydrolases"/>
    <property type="match status" value="1"/>
</dbReference>
<evidence type="ECO:0000313" key="2">
    <source>
        <dbReference type="EMBL" id="MCK9687036.1"/>
    </source>
</evidence>
<organism evidence="2 3">
    <name type="scientific">Scleromatobacter humisilvae</name>
    <dbReference type="NCBI Taxonomy" id="2897159"/>
    <lineage>
        <taxon>Bacteria</taxon>
        <taxon>Pseudomonadati</taxon>
        <taxon>Pseudomonadota</taxon>
        <taxon>Betaproteobacteria</taxon>
        <taxon>Burkholderiales</taxon>
        <taxon>Sphaerotilaceae</taxon>
        <taxon>Scleromatobacter</taxon>
    </lineage>
</organism>
<dbReference type="RefSeq" id="WP_275683071.1">
    <property type="nucleotide sequence ID" value="NZ_JAJLJH010000003.1"/>
</dbReference>
<dbReference type="GO" id="GO:0016787">
    <property type="term" value="F:hydrolase activity"/>
    <property type="evidence" value="ECO:0007669"/>
    <property type="project" value="UniProtKB-KW"/>
</dbReference>
<dbReference type="EMBL" id="JAJLJH010000003">
    <property type="protein sequence ID" value="MCK9687036.1"/>
    <property type="molecule type" value="Genomic_DNA"/>
</dbReference>
<name>A0A9X1YRA8_9BURK</name>
<keyword evidence="3" id="KW-1185">Reference proteome</keyword>
<dbReference type="PANTHER" id="PTHR43689">
    <property type="entry name" value="HYDROLASE"/>
    <property type="match status" value="1"/>
</dbReference>
<dbReference type="PRINTS" id="PR00111">
    <property type="entry name" value="ABHYDROLASE"/>
</dbReference>
<protein>
    <submittedName>
        <fullName evidence="2">Alpha/beta hydrolase</fullName>
    </submittedName>
</protein>
<dbReference type="Proteomes" id="UP001139353">
    <property type="component" value="Unassembled WGS sequence"/>
</dbReference>
<evidence type="ECO:0000259" key="1">
    <source>
        <dbReference type="Pfam" id="PF12697"/>
    </source>
</evidence>
<dbReference type="PANTHER" id="PTHR43689:SF8">
    <property type="entry name" value="ALPHA_BETA-HYDROLASES SUPERFAMILY PROTEIN"/>
    <property type="match status" value="1"/>
</dbReference>
<dbReference type="InterPro" id="IPR029058">
    <property type="entry name" value="AB_hydrolase_fold"/>
</dbReference>
<dbReference type="AlphaFoldDB" id="A0A9X1YRA8"/>
<reference evidence="2" key="1">
    <citation type="submission" date="2021-11" db="EMBL/GenBank/DDBJ databases">
        <title>BS-T2-15 a new species belonging to the Comamonadaceae family isolated from the soil of a French oak forest.</title>
        <authorList>
            <person name="Mieszkin S."/>
            <person name="Alain K."/>
        </authorList>
    </citation>
    <scope>NUCLEOTIDE SEQUENCE</scope>
    <source>
        <strain evidence="2">BS-T2-15</strain>
    </source>
</reference>
<dbReference type="Pfam" id="PF12697">
    <property type="entry name" value="Abhydrolase_6"/>
    <property type="match status" value="1"/>
</dbReference>
<dbReference type="Gene3D" id="3.40.50.1820">
    <property type="entry name" value="alpha/beta hydrolase"/>
    <property type="match status" value="1"/>
</dbReference>
<dbReference type="InterPro" id="IPR000073">
    <property type="entry name" value="AB_hydrolase_1"/>
</dbReference>
<comment type="caution">
    <text evidence="2">The sequence shown here is derived from an EMBL/GenBank/DDBJ whole genome shotgun (WGS) entry which is preliminary data.</text>
</comment>
<sequence length="253" mass="26871">MTTRHESFVDDLALTFDDAGSGPAVLVLHGGGGPQTVARFVEAMAANARVIAPVHPGFGGTPRPGDFDSIEKLADAYAALLERLVLTEVLVVGFSIGGWIANALALRAGERLRGVVLVNGAGIVVDGEPCADVFSLTPQQLSALSYHDPARFGIDPSKLTDAQKAGMAANMRTLAVYGRARDMADPQLRARLALVRVPVLVVWGESDRVVTPAYGRAVAESFPDARLEIIAQCGHMPQIEQPRRLLELVATMP</sequence>